<dbReference type="Gene3D" id="3.40.50.1820">
    <property type="entry name" value="alpha/beta hydrolase"/>
    <property type="match status" value="1"/>
</dbReference>
<organism evidence="2 3">
    <name type="scientific">Hydrococcus rivularis NIES-593</name>
    <dbReference type="NCBI Taxonomy" id="1921803"/>
    <lineage>
        <taxon>Bacteria</taxon>
        <taxon>Bacillati</taxon>
        <taxon>Cyanobacteriota</taxon>
        <taxon>Cyanophyceae</taxon>
        <taxon>Pleurocapsales</taxon>
        <taxon>Hydrococcaceae</taxon>
        <taxon>Hydrococcus</taxon>
    </lineage>
</organism>
<dbReference type="PANTHER" id="PTHR36837">
    <property type="entry name" value="POLY(3-HYDROXYALKANOATE) POLYMERASE SUBUNIT PHAC"/>
    <property type="match status" value="1"/>
</dbReference>
<dbReference type="AlphaFoldDB" id="A0A1U7HDK5"/>
<dbReference type="STRING" id="1921803.NIES593_15180"/>
<dbReference type="SUPFAM" id="SSF53474">
    <property type="entry name" value="alpha/beta-Hydrolases"/>
    <property type="match status" value="1"/>
</dbReference>
<dbReference type="InterPro" id="IPR001251">
    <property type="entry name" value="CRAL-TRIO_dom"/>
</dbReference>
<accession>A0A1U7HDK5</accession>
<proteinExistence type="predicted"/>
<evidence type="ECO:0000313" key="3">
    <source>
        <dbReference type="Proteomes" id="UP000186868"/>
    </source>
</evidence>
<reference evidence="2 3" key="1">
    <citation type="submission" date="2016-11" db="EMBL/GenBank/DDBJ databases">
        <title>Draft Genome Sequences of Nine Cyanobacterial Strains from Diverse Habitats.</title>
        <authorList>
            <person name="Zhu T."/>
            <person name="Hou S."/>
            <person name="Lu X."/>
            <person name="Hess W.R."/>
        </authorList>
    </citation>
    <scope>NUCLEOTIDE SEQUENCE [LARGE SCALE GENOMIC DNA]</scope>
    <source>
        <strain evidence="2 3">NIES-593</strain>
    </source>
</reference>
<keyword evidence="2" id="KW-0378">Hydrolase</keyword>
<comment type="caution">
    <text evidence="2">The sequence shown here is derived from an EMBL/GenBank/DDBJ whole genome shotgun (WGS) entry which is preliminary data.</text>
</comment>
<dbReference type="InterPro" id="IPR000073">
    <property type="entry name" value="AB_hydrolase_1"/>
</dbReference>
<evidence type="ECO:0000313" key="2">
    <source>
        <dbReference type="EMBL" id="OKH21625.1"/>
    </source>
</evidence>
<dbReference type="PROSITE" id="PS50191">
    <property type="entry name" value="CRAL_TRIO"/>
    <property type="match status" value="1"/>
</dbReference>
<protein>
    <submittedName>
        <fullName evidence="2">Alpha/beta hydrolase</fullName>
    </submittedName>
</protein>
<dbReference type="Pfam" id="PF00561">
    <property type="entry name" value="Abhydrolase_1"/>
    <property type="match status" value="1"/>
</dbReference>
<evidence type="ECO:0000259" key="1">
    <source>
        <dbReference type="PROSITE" id="PS50191"/>
    </source>
</evidence>
<gene>
    <name evidence="2" type="ORF">NIES593_15180</name>
</gene>
<name>A0A1U7HDK5_9CYAN</name>
<dbReference type="InterPro" id="IPR051321">
    <property type="entry name" value="PHA/PHB_synthase"/>
</dbReference>
<dbReference type="Proteomes" id="UP000186868">
    <property type="component" value="Unassembled WGS sequence"/>
</dbReference>
<sequence length="358" mass="39639">MNYLTWLSKGASLYFSQLDRSRRWLARQLAEFGLGAVETPFEIIFSEPGIGLRSYRSDWESGPVMLIVPAPIKSASIWDLSPSVSVVRHCLRAGLRVYLIEWEPPGEAQQDSGLSEYADRLILDCLEQISLETGQSQIFLAGHSLGGTLAAIFCALHPERVKGLILLGSPLGFGSSSGILASFVAASPKTSFLTAALGNVPGSFLSIVSGTIAPVPLGFDRWLDWILSLRDRHARLTHLRVVHWTLEEMPMAQHLFEEVVEKLYREDRFLSGTLRVGGKLALPEQVTASVLSVVDARCRLVPPQSVVPFHQAIRHPDSQLLWYEGDTGVALQHVGMLVGRQAHLHIWPQAIRWIQTHS</sequence>
<dbReference type="GO" id="GO:0016787">
    <property type="term" value="F:hydrolase activity"/>
    <property type="evidence" value="ECO:0007669"/>
    <property type="project" value="UniProtKB-KW"/>
</dbReference>
<dbReference type="PANTHER" id="PTHR36837:SF2">
    <property type="entry name" value="POLY(3-HYDROXYALKANOATE) POLYMERASE SUBUNIT PHAC"/>
    <property type="match status" value="1"/>
</dbReference>
<keyword evidence="3" id="KW-1185">Reference proteome</keyword>
<feature type="domain" description="CRAL-TRIO" evidence="1">
    <location>
        <begin position="40"/>
        <end position="218"/>
    </location>
</feature>
<dbReference type="InterPro" id="IPR029058">
    <property type="entry name" value="AB_hydrolase_fold"/>
</dbReference>
<dbReference type="OrthoDB" id="9767934at2"/>
<dbReference type="EMBL" id="MRCB01000019">
    <property type="protein sequence ID" value="OKH21625.1"/>
    <property type="molecule type" value="Genomic_DNA"/>
</dbReference>